<comment type="caution">
    <text evidence="1">The sequence shown here is derived from an EMBL/GenBank/DDBJ whole genome shotgun (WGS) entry which is preliminary data.</text>
</comment>
<dbReference type="Proteomes" id="UP000604825">
    <property type="component" value="Unassembled WGS sequence"/>
</dbReference>
<name>A0A811PYP0_9POAL</name>
<gene>
    <name evidence="1" type="ORF">NCGR_LOCUS32597</name>
</gene>
<protein>
    <submittedName>
        <fullName evidence="1">Uncharacterized protein</fullName>
    </submittedName>
</protein>
<evidence type="ECO:0000313" key="2">
    <source>
        <dbReference type="Proteomes" id="UP000604825"/>
    </source>
</evidence>
<keyword evidence="2" id="KW-1185">Reference proteome</keyword>
<dbReference type="EMBL" id="CAJGYO010000007">
    <property type="protein sequence ID" value="CAD6248468.1"/>
    <property type="molecule type" value="Genomic_DNA"/>
</dbReference>
<dbReference type="AlphaFoldDB" id="A0A811PYP0"/>
<evidence type="ECO:0000313" key="1">
    <source>
        <dbReference type="EMBL" id="CAD6248468.1"/>
    </source>
</evidence>
<sequence length="222" mass="24081">MECCVVVEATSRCKAGLLLLLRGVAHAQEQTSHPERMFGALSSRLQNLSDGTFLSPRRIRDLISSPTPHRRRRHCRLHLHYPLGGTAAGSLMLLQSTLPAFPVCSNDEAVEVVLMGDQAKAEDGLLQVIRRTAMGSAASRWDASCAGIQQGDLKRAPSSADGDDIAVLITISTTQHPSRSKMLRTPQRMRCSPGPDLVKDGIEVQKDGAGRFLILYGVSNNL</sequence>
<organism evidence="1 2">
    <name type="scientific">Miscanthus lutarioriparius</name>
    <dbReference type="NCBI Taxonomy" id="422564"/>
    <lineage>
        <taxon>Eukaryota</taxon>
        <taxon>Viridiplantae</taxon>
        <taxon>Streptophyta</taxon>
        <taxon>Embryophyta</taxon>
        <taxon>Tracheophyta</taxon>
        <taxon>Spermatophyta</taxon>
        <taxon>Magnoliopsida</taxon>
        <taxon>Liliopsida</taxon>
        <taxon>Poales</taxon>
        <taxon>Poaceae</taxon>
        <taxon>PACMAD clade</taxon>
        <taxon>Panicoideae</taxon>
        <taxon>Andropogonodae</taxon>
        <taxon>Andropogoneae</taxon>
        <taxon>Saccharinae</taxon>
        <taxon>Miscanthus</taxon>
    </lineage>
</organism>
<reference evidence="1" key="1">
    <citation type="submission" date="2020-10" db="EMBL/GenBank/DDBJ databases">
        <authorList>
            <person name="Han B."/>
            <person name="Lu T."/>
            <person name="Zhao Q."/>
            <person name="Huang X."/>
            <person name="Zhao Y."/>
        </authorList>
    </citation>
    <scope>NUCLEOTIDE SEQUENCE</scope>
</reference>
<accession>A0A811PYP0</accession>
<proteinExistence type="predicted"/>